<dbReference type="Pfam" id="PF12833">
    <property type="entry name" value="HTH_18"/>
    <property type="match status" value="1"/>
</dbReference>
<dbReference type="PROSITE" id="PS00041">
    <property type="entry name" value="HTH_ARAC_FAMILY_1"/>
    <property type="match status" value="1"/>
</dbReference>
<evidence type="ECO:0000313" key="6">
    <source>
        <dbReference type="Proteomes" id="UP000539372"/>
    </source>
</evidence>
<dbReference type="InterPro" id="IPR029062">
    <property type="entry name" value="Class_I_gatase-like"/>
</dbReference>
<evidence type="ECO:0000313" key="5">
    <source>
        <dbReference type="EMBL" id="NMM43839.1"/>
    </source>
</evidence>
<dbReference type="InterPro" id="IPR052158">
    <property type="entry name" value="INH-QAR"/>
</dbReference>
<dbReference type="EMBL" id="JABBNT010000001">
    <property type="protein sequence ID" value="NMM43839.1"/>
    <property type="molecule type" value="Genomic_DNA"/>
</dbReference>
<dbReference type="Gene3D" id="3.40.50.880">
    <property type="match status" value="1"/>
</dbReference>
<keyword evidence="6" id="KW-1185">Reference proteome</keyword>
<keyword evidence="3" id="KW-0804">Transcription</keyword>
<sequence length="326" mass="36935">MVMRGLGEPERFGFVLLPSFSLMAFSSAIEPLRAANTIAGRELYTWTLISSDGAAVNASNGIDIMPTLSVSDDYPFDYVFIIGGTGSEKVNDARIINYLRKSNRLGTVLVAVSTAPYLLARAGLLNNRRCTIHWEYLDGFREDYPQLDITDELFEIDRAVATCSGGTAAIDLMLHLIRQAHGHELATHVSEWFLHQQIREQSEHQRMGLRFRIGVSHPKLLSAIQYMEENLEAPIDRAEVADEIGLSTRQLERLFRKYLSTTPRRYYFGLRMQRARILLRQTSLSVLDVALACGFVSASHFAKCYREFFGHSPRRDRIHAPFTDTN</sequence>
<dbReference type="GO" id="GO:0043565">
    <property type="term" value="F:sequence-specific DNA binding"/>
    <property type="evidence" value="ECO:0007669"/>
    <property type="project" value="InterPro"/>
</dbReference>
<proteinExistence type="predicted"/>
<keyword evidence="1" id="KW-0805">Transcription regulation</keyword>
<feature type="domain" description="HTH araC/xylS-type" evidence="4">
    <location>
        <begin position="221"/>
        <end position="319"/>
    </location>
</feature>
<protein>
    <submittedName>
        <fullName evidence="5">GlxA family transcriptional regulator</fullName>
    </submittedName>
</protein>
<evidence type="ECO:0000256" key="2">
    <source>
        <dbReference type="ARBA" id="ARBA00023125"/>
    </source>
</evidence>
<dbReference type="InterPro" id="IPR009057">
    <property type="entry name" value="Homeodomain-like_sf"/>
</dbReference>
<dbReference type="GO" id="GO:0003700">
    <property type="term" value="F:DNA-binding transcription factor activity"/>
    <property type="evidence" value="ECO:0007669"/>
    <property type="project" value="InterPro"/>
</dbReference>
<dbReference type="InterPro" id="IPR018060">
    <property type="entry name" value="HTH_AraC"/>
</dbReference>
<dbReference type="SMART" id="SM00342">
    <property type="entry name" value="HTH_ARAC"/>
    <property type="match status" value="1"/>
</dbReference>
<gene>
    <name evidence="5" type="ORF">HH303_05080</name>
</gene>
<dbReference type="PANTHER" id="PTHR43130">
    <property type="entry name" value="ARAC-FAMILY TRANSCRIPTIONAL REGULATOR"/>
    <property type="match status" value="1"/>
</dbReference>
<dbReference type="InterPro" id="IPR018062">
    <property type="entry name" value="HTH_AraC-typ_CS"/>
</dbReference>
<comment type="caution">
    <text evidence="5">The sequence shown here is derived from an EMBL/GenBank/DDBJ whole genome shotgun (WGS) entry which is preliminary data.</text>
</comment>
<dbReference type="InterPro" id="IPR002818">
    <property type="entry name" value="DJ-1/PfpI"/>
</dbReference>
<reference evidence="5 6" key="1">
    <citation type="submission" date="2020-04" db="EMBL/GenBank/DDBJ databases">
        <title>Rhodospirillaceae bacterium KN72 isolated from deep sea.</title>
        <authorList>
            <person name="Zhang D.-C."/>
        </authorList>
    </citation>
    <scope>NUCLEOTIDE SEQUENCE [LARGE SCALE GENOMIC DNA]</scope>
    <source>
        <strain evidence="5 6">KN72</strain>
    </source>
</reference>
<dbReference type="CDD" id="cd03136">
    <property type="entry name" value="GATase1_AraC_ArgR_like"/>
    <property type="match status" value="1"/>
</dbReference>
<dbReference type="Proteomes" id="UP000539372">
    <property type="component" value="Unassembled WGS sequence"/>
</dbReference>
<dbReference type="Gene3D" id="1.10.10.60">
    <property type="entry name" value="Homeodomain-like"/>
    <property type="match status" value="1"/>
</dbReference>
<organism evidence="5 6">
    <name type="scientific">Pacificispira spongiicola</name>
    <dbReference type="NCBI Taxonomy" id="2729598"/>
    <lineage>
        <taxon>Bacteria</taxon>
        <taxon>Pseudomonadati</taxon>
        <taxon>Pseudomonadota</taxon>
        <taxon>Alphaproteobacteria</taxon>
        <taxon>Rhodospirillales</taxon>
        <taxon>Rhodospirillaceae</taxon>
        <taxon>Pacificispira</taxon>
    </lineage>
</organism>
<keyword evidence="2" id="KW-0238">DNA-binding</keyword>
<evidence type="ECO:0000256" key="3">
    <source>
        <dbReference type="ARBA" id="ARBA00023163"/>
    </source>
</evidence>
<name>A0A7Y0HG04_9PROT</name>
<dbReference type="AlphaFoldDB" id="A0A7Y0HG04"/>
<dbReference type="Pfam" id="PF01965">
    <property type="entry name" value="DJ-1_PfpI"/>
    <property type="match status" value="1"/>
</dbReference>
<dbReference type="SUPFAM" id="SSF52317">
    <property type="entry name" value="Class I glutamine amidotransferase-like"/>
    <property type="match status" value="1"/>
</dbReference>
<accession>A0A7Y0HG04</accession>
<dbReference type="SUPFAM" id="SSF46689">
    <property type="entry name" value="Homeodomain-like"/>
    <property type="match status" value="2"/>
</dbReference>
<evidence type="ECO:0000256" key="1">
    <source>
        <dbReference type="ARBA" id="ARBA00023015"/>
    </source>
</evidence>
<dbReference type="PROSITE" id="PS01124">
    <property type="entry name" value="HTH_ARAC_FAMILY_2"/>
    <property type="match status" value="1"/>
</dbReference>
<evidence type="ECO:0000259" key="4">
    <source>
        <dbReference type="PROSITE" id="PS01124"/>
    </source>
</evidence>
<dbReference type="PANTHER" id="PTHR43130:SF3">
    <property type="entry name" value="HTH-TYPE TRANSCRIPTIONAL REGULATOR RV1931C"/>
    <property type="match status" value="1"/>
</dbReference>